<gene>
    <name evidence="12" type="ORF">V5F30_07590</name>
</gene>
<evidence type="ECO:0000256" key="9">
    <source>
        <dbReference type="SAM" id="Phobius"/>
    </source>
</evidence>
<evidence type="ECO:0000313" key="12">
    <source>
        <dbReference type="EMBL" id="MFG1252060.1"/>
    </source>
</evidence>
<dbReference type="EMBL" id="JBAFUR010000002">
    <property type="protein sequence ID" value="MFG1252060.1"/>
    <property type="molecule type" value="Genomic_DNA"/>
</dbReference>
<feature type="domain" description="GtrA/DPMS transmembrane" evidence="11">
    <location>
        <begin position="281"/>
        <end position="396"/>
    </location>
</feature>
<keyword evidence="7 9" id="KW-0472">Membrane</keyword>
<feature type="domain" description="Glycosyltransferase 2-like" evidence="10">
    <location>
        <begin position="47"/>
        <end position="210"/>
    </location>
</feature>
<evidence type="ECO:0000313" key="13">
    <source>
        <dbReference type="Proteomes" id="UP001604043"/>
    </source>
</evidence>
<name>A0ABW6ZGJ9_9HYPH</name>
<organism evidence="12 13">
    <name type="scientific">Xanthobacter aminoxidans</name>
    <dbReference type="NCBI Taxonomy" id="186280"/>
    <lineage>
        <taxon>Bacteria</taxon>
        <taxon>Pseudomonadati</taxon>
        <taxon>Pseudomonadota</taxon>
        <taxon>Alphaproteobacteria</taxon>
        <taxon>Hyphomicrobiales</taxon>
        <taxon>Xanthobacteraceae</taxon>
        <taxon>Xanthobacter</taxon>
    </lineage>
</organism>
<evidence type="ECO:0000259" key="11">
    <source>
        <dbReference type="Pfam" id="PF04138"/>
    </source>
</evidence>
<dbReference type="Proteomes" id="UP001604043">
    <property type="component" value="Unassembled WGS sequence"/>
</dbReference>
<dbReference type="InterPro" id="IPR007267">
    <property type="entry name" value="GtrA_DPMS_TM"/>
</dbReference>
<evidence type="ECO:0000256" key="3">
    <source>
        <dbReference type="ARBA" id="ARBA00022676"/>
    </source>
</evidence>
<comment type="caution">
    <text evidence="12">The sequence shown here is derived from an EMBL/GenBank/DDBJ whole genome shotgun (WGS) entry which is preliminary data.</text>
</comment>
<evidence type="ECO:0000256" key="5">
    <source>
        <dbReference type="ARBA" id="ARBA00022692"/>
    </source>
</evidence>
<dbReference type="Pfam" id="PF04138">
    <property type="entry name" value="GtrA_DPMS_TM"/>
    <property type="match status" value="1"/>
</dbReference>
<keyword evidence="3" id="KW-0328">Glycosyltransferase</keyword>
<keyword evidence="13" id="KW-1185">Reference proteome</keyword>
<keyword evidence="4" id="KW-0808">Transferase</keyword>
<comment type="similarity">
    <text evidence="2">Belongs to the glycosyltransferase 2 family.</text>
</comment>
<dbReference type="SUPFAM" id="SSF53448">
    <property type="entry name" value="Nucleotide-diphospho-sugar transferases"/>
    <property type="match status" value="1"/>
</dbReference>
<dbReference type="CDD" id="cd06442">
    <property type="entry name" value="DPM1_like"/>
    <property type="match status" value="1"/>
</dbReference>
<reference evidence="12 13" key="1">
    <citation type="submission" date="2024-02" db="EMBL/GenBank/DDBJ databases">
        <title>Expansion and revision of Xanthobacter and proposal of Roseixanthobacter gen. nov.</title>
        <authorList>
            <person name="Soltysiak M.P.M."/>
            <person name="Jalihal A."/>
            <person name="Ory A."/>
            <person name="Chrisophersen C."/>
            <person name="Lee A.D."/>
            <person name="Boulton J."/>
            <person name="Springer M."/>
        </authorList>
    </citation>
    <scope>NUCLEOTIDE SEQUENCE [LARGE SCALE GENOMIC DNA]</scope>
    <source>
        <strain evidence="12 13">CB5</strain>
    </source>
</reference>
<keyword evidence="5 9" id="KW-0812">Transmembrane</keyword>
<evidence type="ECO:0000256" key="6">
    <source>
        <dbReference type="ARBA" id="ARBA00022989"/>
    </source>
</evidence>
<dbReference type="Gene3D" id="3.90.550.10">
    <property type="entry name" value="Spore Coat Polysaccharide Biosynthesis Protein SpsA, Chain A"/>
    <property type="match status" value="1"/>
</dbReference>
<proteinExistence type="inferred from homology"/>
<evidence type="ECO:0000256" key="1">
    <source>
        <dbReference type="ARBA" id="ARBA00004141"/>
    </source>
</evidence>
<evidence type="ECO:0000259" key="10">
    <source>
        <dbReference type="Pfam" id="PF00535"/>
    </source>
</evidence>
<protein>
    <submittedName>
        <fullName evidence="12">Glycosyltransferase family 2 protein</fullName>
    </submittedName>
</protein>
<evidence type="ECO:0000256" key="7">
    <source>
        <dbReference type="ARBA" id="ARBA00023136"/>
    </source>
</evidence>
<comment type="subcellular location">
    <subcellularLocation>
        <location evidence="1">Membrane</location>
        <topology evidence="1">Multi-pass membrane protein</topology>
    </subcellularLocation>
</comment>
<feature type="transmembrane region" description="Helical" evidence="9">
    <location>
        <begin position="372"/>
        <end position="396"/>
    </location>
</feature>
<dbReference type="Pfam" id="PF00535">
    <property type="entry name" value="Glycos_transf_2"/>
    <property type="match status" value="1"/>
</dbReference>
<dbReference type="InterPro" id="IPR001173">
    <property type="entry name" value="Glyco_trans_2-like"/>
</dbReference>
<evidence type="ECO:0000256" key="8">
    <source>
        <dbReference type="SAM" id="MobiDB-lite"/>
    </source>
</evidence>
<evidence type="ECO:0000256" key="2">
    <source>
        <dbReference type="ARBA" id="ARBA00006739"/>
    </source>
</evidence>
<feature type="transmembrane region" description="Helical" evidence="9">
    <location>
        <begin position="345"/>
        <end position="366"/>
    </location>
</feature>
<evidence type="ECO:0000256" key="4">
    <source>
        <dbReference type="ARBA" id="ARBA00022679"/>
    </source>
</evidence>
<dbReference type="InterPro" id="IPR029044">
    <property type="entry name" value="Nucleotide-diphossugar_trans"/>
</dbReference>
<keyword evidence="6 9" id="KW-1133">Transmembrane helix</keyword>
<sequence>MPDSAPAPFGSSSPRGPGAIRPSSAEPESDATDGVTAGALPAVPRLSVIVPTFNERGNVERMLVGIDGALKGVPYEVIFVDDDSPDGTADTVRQIGERDPRVRCIRRIGRRGLAGACIEGMLAAQAPLVAVIDGDLQHDVNVLRTMLDRSPDADLVVASRYVDGGSADGLNRRRGAMSRTATGMARRILGIKTSDPMSGCFLIRRALVERLAPALSPNGFKILLDIMTASKEPMRVVEVPMAFAARDEGDSKLDSRTMLDFVTLLIFKVSGGTISPRFVWFSAVGGAGLVLHLLMLKGGLLVGLGFAVAQSIATIGAMTSNFAMNNVFTYRDRRVSGLAMLPALLKFYLICGAGAVANVGVASWVFEGGWRWWLAGVAGSVIGAVWNFAMTSLFVWGPSK</sequence>
<dbReference type="PANTHER" id="PTHR43398">
    <property type="entry name" value="DOLICHOL-PHOSPHATE MANNOSYLTRANSFERASE SUBUNIT 1"/>
    <property type="match status" value="1"/>
</dbReference>
<dbReference type="RefSeq" id="WP_081837743.1">
    <property type="nucleotide sequence ID" value="NZ_JBAFUR010000002.1"/>
</dbReference>
<dbReference type="InterPro" id="IPR039528">
    <property type="entry name" value="DPM1-like"/>
</dbReference>
<feature type="transmembrane region" description="Helical" evidence="9">
    <location>
        <begin position="301"/>
        <end position="324"/>
    </location>
</feature>
<dbReference type="PANTHER" id="PTHR43398:SF1">
    <property type="entry name" value="DOLICHOL-PHOSPHATE MANNOSYLTRANSFERASE SUBUNIT 1"/>
    <property type="match status" value="1"/>
</dbReference>
<feature type="region of interest" description="Disordered" evidence="8">
    <location>
        <begin position="1"/>
        <end position="37"/>
    </location>
</feature>
<accession>A0ABW6ZGJ9</accession>